<dbReference type="EMBL" id="JAGHQM010000028">
    <property type="protein sequence ID" value="KAH0566173.1"/>
    <property type="molecule type" value="Genomic_DNA"/>
</dbReference>
<comment type="caution">
    <text evidence="2">The sequence shown here is derived from an EMBL/GenBank/DDBJ whole genome shotgun (WGS) entry which is preliminary data.</text>
</comment>
<evidence type="ECO:0000313" key="3">
    <source>
        <dbReference type="Proteomes" id="UP000750711"/>
    </source>
</evidence>
<feature type="compositionally biased region" description="Basic and acidic residues" evidence="1">
    <location>
        <begin position="202"/>
        <end position="222"/>
    </location>
</feature>
<dbReference type="Proteomes" id="UP000750711">
    <property type="component" value="Unassembled WGS sequence"/>
</dbReference>
<organism evidence="2 3">
    <name type="scientific">Trichoglossum hirsutum</name>
    <dbReference type="NCBI Taxonomy" id="265104"/>
    <lineage>
        <taxon>Eukaryota</taxon>
        <taxon>Fungi</taxon>
        <taxon>Dikarya</taxon>
        <taxon>Ascomycota</taxon>
        <taxon>Pezizomycotina</taxon>
        <taxon>Geoglossomycetes</taxon>
        <taxon>Geoglossales</taxon>
        <taxon>Geoglossaceae</taxon>
        <taxon>Trichoglossum</taxon>
    </lineage>
</organism>
<reference evidence="2" key="1">
    <citation type="submission" date="2021-03" db="EMBL/GenBank/DDBJ databases">
        <title>Comparative genomics and phylogenomic investigation of the class Geoglossomycetes provide insights into ecological specialization and systematics.</title>
        <authorList>
            <person name="Melie T."/>
            <person name="Pirro S."/>
            <person name="Miller A.N."/>
            <person name="Quandt A."/>
        </authorList>
    </citation>
    <scope>NUCLEOTIDE SEQUENCE</scope>
    <source>
        <strain evidence="2">CAQ_001_2017</strain>
    </source>
</reference>
<sequence length="222" mass="22976">MTDLISAVTVVVIVNLDVGFDCDEEVDVDVLEWGEELGLDGDGDGVEADGLCAEGCDWAFLICETDGNRPLKAYNVSQPGAKPRAKTNRKFEKRSTGEAKPRSSSAAGAASVASGSPLLRSGGILPTANVALSVGLLGFITTKGVVDDDAVVVVPLTLIDRVAVLVGTTNGVVSEDADEFTDGDADRKDEFEDESADPGGDTGRDAGKEVGVGKEERAPFAT</sequence>
<feature type="region of interest" description="Disordered" evidence="1">
    <location>
        <begin position="175"/>
        <end position="222"/>
    </location>
</feature>
<dbReference type="AlphaFoldDB" id="A0A9P8RTK4"/>
<feature type="region of interest" description="Disordered" evidence="1">
    <location>
        <begin position="76"/>
        <end position="110"/>
    </location>
</feature>
<feature type="compositionally biased region" description="Basic and acidic residues" evidence="1">
    <location>
        <begin position="89"/>
        <end position="101"/>
    </location>
</feature>
<accession>A0A9P8RTK4</accession>
<protein>
    <submittedName>
        <fullName evidence="2">Uncharacterized protein</fullName>
    </submittedName>
</protein>
<gene>
    <name evidence="2" type="ORF">GP486_000426</name>
</gene>
<proteinExistence type="predicted"/>
<evidence type="ECO:0000313" key="2">
    <source>
        <dbReference type="EMBL" id="KAH0566173.1"/>
    </source>
</evidence>
<evidence type="ECO:0000256" key="1">
    <source>
        <dbReference type="SAM" id="MobiDB-lite"/>
    </source>
</evidence>
<name>A0A9P8RTK4_9PEZI</name>
<keyword evidence="3" id="KW-1185">Reference proteome</keyword>